<dbReference type="InterPro" id="IPR018037">
    <property type="entry name" value="FixH_proteobacterial"/>
</dbReference>
<dbReference type="InterPro" id="IPR008620">
    <property type="entry name" value="FixH"/>
</dbReference>
<evidence type="ECO:0000256" key="1">
    <source>
        <dbReference type="SAM" id="Phobius"/>
    </source>
</evidence>
<accession>A0ABV7E3U2</accession>
<dbReference type="Pfam" id="PF05751">
    <property type="entry name" value="FixH"/>
    <property type="match status" value="1"/>
</dbReference>
<name>A0ABV7E3U2_9SPHN</name>
<evidence type="ECO:0000313" key="3">
    <source>
        <dbReference type="Proteomes" id="UP001595456"/>
    </source>
</evidence>
<dbReference type="Proteomes" id="UP001595456">
    <property type="component" value="Unassembled WGS sequence"/>
</dbReference>
<keyword evidence="1" id="KW-0812">Transmembrane</keyword>
<gene>
    <name evidence="2" type="ORF">ACFODU_00460</name>
</gene>
<reference evidence="3" key="1">
    <citation type="journal article" date="2019" name="Int. J. Syst. Evol. Microbiol.">
        <title>The Global Catalogue of Microorganisms (GCM) 10K type strain sequencing project: providing services to taxonomists for standard genome sequencing and annotation.</title>
        <authorList>
            <consortium name="The Broad Institute Genomics Platform"/>
            <consortium name="The Broad Institute Genome Sequencing Center for Infectious Disease"/>
            <person name="Wu L."/>
            <person name="Ma J."/>
        </authorList>
    </citation>
    <scope>NUCLEOTIDE SEQUENCE [LARGE SCALE GENOMIC DNA]</scope>
    <source>
        <strain evidence="3">KCTC 52607</strain>
    </source>
</reference>
<keyword evidence="3" id="KW-1185">Reference proteome</keyword>
<comment type="caution">
    <text evidence="2">The sequence shown here is derived from an EMBL/GenBank/DDBJ whole genome shotgun (WGS) entry which is preliminary data.</text>
</comment>
<protein>
    <submittedName>
        <fullName evidence="2">FixH family protein</fullName>
    </submittedName>
</protein>
<feature type="transmembrane region" description="Helical" evidence="1">
    <location>
        <begin position="20"/>
        <end position="42"/>
    </location>
</feature>
<evidence type="ECO:0000313" key="2">
    <source>
        <dbReference type="EMBL" id="MFC3096271.1"/>
    </source>
</evidence>
<dbReference type="RefSeq" id="WP_336924777.1">
    <property type="nucleotide sequence ID" value="NZ_JBANRO010000002.1"/>
</dbReference>
<dbReference type="PIRSF" id="PIRSF011386">
    <property type="entry name" value="FixH"/>
    <property type="match status" value="1"/>
</dbReference>
<keyword evidence="1" id="KW-0472">Membrane</keyword>
<sequence>MTDMRAAIPPARRFTGWHMLAVMGAFFGVIIAVNFTMARIAIGSFGGVVVENSYVASQDFNDWLEQARAQEELGWQVDKSLSADRRVLLRITGAPATLSITGSARPPLGGQAGEQLSFTRIAPGEYVSTSALAEGRWVVRLQIMGDGHIWRSEEELR</sequence>
<dbReference type="EMBL" id="JBHRST010000001">
    <property type="protein sequence ID" value="MFC3096271.1"/>
    <property type="molecule type" value="Genomic_DNA"/>
</dbReference>
<proteinExistence type="predicted"/>
<keyword evidence="1" id="KW-1133">Transmembrane helix</keyword>
<organism evidence="2 3">
    <name type="scientific">Alteraurantiacibacter palmitatis</name>
    <dbReference type="NCBI Taxonomy" id="2054628"/>
    <lineage>
        <taxon>Bacteria</taxon>
        <taxon>Pseudomonadati</taxon>
        <taxon>Pseudomonadota</taxon>
        <taxon>Alphaproteobacteria</taxon>
        <taxon>Sphingomonadales</taxon>
        <taxon>Erythrobacteraceae</taxon>
        <taxon>Alteraurantiacibacter</taxon>
    </lineage>
</organism>